<accession>A0A418YWW6</accession>
<dbReference type="Proteomes" id="UP000283469">
    <property type="component" value="Unassembled WGS sequence"/>
</dbReference>
<evidence type="ECO:0000256" key="9">
    <source>
        <dbReference type="ARBA" id="ARBA00023237"/>
    </source>
</evidence>
<keyword evidence="5" id="KW-0812">Transmembrane</keyword>
<evidence type="ECO:0000256" key="2">
    <source>
        <dbReference type="ARBA" id="ARBA00006980"/>
    </source>
</evidence>
<feature type="domain" description="Type II/III secretion system secretin-like" evidence="12">
    <location>
        <begin position="475"/>
        <end position="639"/>
    </location>
</feature>
<dbReference type="PANTHER" id="PTHR30332:SF24">
    <property type="entry name" value="SECRETIN GSPD-RELATED"/>
    <property type="match status" value="1"/>
</dbReference>
<evidence type="ECO:0000256" key="7">
    <source>
        <dbReference type="ARBA" id="ARBA00022927"/>
    </source>
</evidence>
<organism evidence="15 16">
    <name type="scientific">Sphingobium terrigena</name>
    <dbReference type="NCBI Taxonomy" id="2304063"/>
    <lineage>
        <taxon>Bacteria</taxon>
        <taxon>Pseudomonadati</taxon>
        <taxon>Pseudomonadota</taxon>
        <taxon>Alphaproteobacteria</taxon>
        <taxon>Sphingomonadales</taxon>
        <taxon>Sphingomonadaceae</taxon>
        <taxon>Sphingobium</taxon>
    </lineage>
</organism>
<dbReference type="GO" id="GO:0009279">
    <property type="term" value="C:cell outer membrane"/>
    <property type="evidence" value="ECO:0007669"/>
    <property type="project" value="UniProtKB-SubCell"/>
</dbReference>
<reference evidence="15 16" key="1">
    <citation type="submission" date="2018-08" db="EMBL/GenBank/DDBJ databases">
        <title>Sphingobium sp. EO9.</title>
        <authorList>
            <person name="Park Y."/>
            <person name="Kim K.H."/>
            <person name="Jeon C.O."/>
        </authorList>
    </citation>
    <scope>NUCLEOTIDE SEQUENCE [LARGE SCALE GENOMIC DNA]</scope>
    <source>
        <strain evidence="15 16">EO9</strain>
    </source>
</reference>
<comment type="subcellular location">
    <subcellularLocation>
        <location evidence="1 10">Cell outer membrane</location>
    </subcellularLocation>
</comment>
<dbReference type="InterPro" id="IPR049371">
    <property type="entry name" value="GspD-like_N0"/>
</dbReference>
<evidence type="ECO:0000313" key="16">
    <source>
        <dbReference type="Proteomes" id="UP000283469"/>
    </source>
</evidence>
<dbReference type="PANTHER" id="PTHR30332">
    <property type="entry name" value="PROBABLE GENERAL SECRETION PATHWAY PROTEIN D"/>
    <property type="match status" value="1"/>
</dbReference>
<evidence type="ECO:0000259" key="12">
    <source>
        <dbReference type="Pfam" id="PF00263"/>
    </source>
</evidence>
<evidence type="ECO:0000256" key="11">
    <source>
        <dbReference type="SAM" id="SignalP"/>
    </source>
</evidence>
<dbReference type="AlphaFoldDB" id="A0A418YWW6"/>
<keyword evidence="16" id="KW-1185">Reference proteome</keyword>
<dbReference type="Pfam" id="PF21305">
    <property type="entry name" value="type_II_gspD_N0"/>
    <property type="match status" value="1"/>
</dbReference>
<dbReference type="InterPro" id="IPR013356">
    <property type="entry name" value="T2SS_GspD"/>
</dbReference>
<dbReference type="EMBL" id="QVRA01000002">
    <property type="protein sequence ID" value="RJG57098.1"/>
    <property type="molecule type" value="Genomic_DNA"/>
</dbReference>
<dbReference type="InterPro" id="IPR038591">
    <property type="entry name" value="NolW-like_sf"/>
</dbReference>
<dbReference type="RefSeq" id="WP_119743817.1">
    <property type="nucleotide sequence ID" value="NZ_QVRA01000002.1"/>
</dbReference>
<sequence length="724" mass="76085">MTRYFLPLSAALALVLAAPGMAQQTLNVRDADIRAFIQDAARVTGRTFIIDNRVQGKVSVVTDRPLSRSEYFEIVLSTLRANGLVAVPAPGGAYRIQPADGAAGQPSSVGRAANRNSFVTEVFRLRSIDAASALETLRPLVSKDGSVTANRAGNSVVVADYADNIARIRQVIARVDRDVSSTQMVMLKNAGAREIATSLQALVASSGGGENASPSAATVVPIDSSNAVAIRGDANTVARLVAMARQLDQQAASGTEIRVYWLEHADAEKLLPVLQQLVGQSTSQPVTASTPAAAPANAAAAPVAAPSSSSSGSGISTRGPAIVTRYEGANAIIVAANSDVQRMLGETIRQIDTRREQVLVEAIIVEISDAAAKKLGVQFLLGSTSTGFAATNYSNASPNLLTLAGAYGATQLGTTTTTVVAADGSKTTTETQTNGELASTLQQAAINSLTSATGAIAGLGGSIGKNGIFGAIINAVKSDTESNLLSTPSVMTLDNQKASILVGQQVPVTTGEALSQNFDNQFRTVQRQDVGIKLEVKPQINTGGAIKLFLRQEVSSVAGPVSNSSSDLIINKREIETTVTVDDGEILALGGLLDDNERKTIERIPLLSDIPGLGELFKSRSRSRTKTNLMVFIRPTILRSKEDAQKLTQQRYGYVRNMQLQRNPDMEPTIDELVRDYMGATPPVAAQPGDAVVQPDAPQVIEPVVRQSSGVVRPVEIAPSGERK</sequence>
<keyword evidence="8" id="KW-0472">Membrane</keyword>
<evidence type="ECO:0000256" key="4">
    <source>
        <dbReference type="ARBA" id="ARBA00022452"/>
    </source>
</evidence>
<evidence type="ECO:0000259" key="13">
    <source>
        <dbReference type="Pfam" id="PF03958"/>
    </source>
</evidence>
<feature type="domain" description="NolW-like" evidence="13">
    <location>
        <begin position="258"/>
        <end position="357"/>
    </location>
</feature>
<keyword evidence="4" id="KW-1134">Transmembrane beta strand</keyword>
<feature type="domain" description="NolW-like" evidence="13">
    <location>
        <begin position="120"/>
        <end position="179"/>
    </location>
</feature>
<name>A0A418YWW6_9SPHN</name>
<feature type="chain" id="PRO_5019264365" evidence="11">
    <location>
        <begin position="23"/>
        <end position="724"/>
    </location>
</feature>
<proteinExistence type="inferred from homology"/>
<dbReference type="GO" id="GO:0015628">
    <property type="term" value="P:protein secretion by the type II secretion system"/>
    <property type="evidence" value="ECO:0007669"/>
    <property type="project" value="InterPro"/>
</dbReference>
<protein>
    <submittedName>
        <fullName evidence="15">Type II secretion system protein GspD</fullName>
    </submittedName>
</protein>
<evidence type="ECO:0000313" key="15">
    <source>
        <dbReference type="EMBL" id="RJG57098.1"/>
    </source>
</evidence>
<feature type="signal peptide" evidence="11">
    <location>
        <begin position="1"/>
        <end position="22"/>
    </location>
</feature>
<dbReference type="InterPro" id="IPR005644">
    <property type="entry name" value="NolW-like"/>
</dbReference>
<dbReference type="InterPro" id="IPR050810">
    <property type="entry name" value="Bact_Secretion_Sys_Channel"/>
</dbReference>
<comment type="similarity">
    <text evidence="2">Belongs to the bacterial secretin family. GSP D subfamily.</text>
</comment>
<dbReference type="GO" id="GO:0015627">
    <property type="term" value="C:type II protein secretion system complex"/>
    <property type="evidence" value="ECO:0007669"/>
    <property type="project" value="InterPro"/>
</dbReference>
<feature type="domain" description="NolW-like" evidence="13">
    <location>
        <begin position="182"/>
        <end position="252"/>
    </location>
</feature>
<evidence type="ECO:0000259" key="14">
    <source>
        <dbReference type="Pfam" id="PF21305"/>
    </source>
</evidence>
<gene>
    <name evidence="15" type="primary">gspD</name>
    <name evidence="15" type="ORF">D0Z70_02435</name>
</gene>
<feature type="domain" description="GspD-like N0" evidence="14">
    <location>
        <begin position="26"/>
        <end position="96"/>
    </location>
</feature>
<dbReference type="NCBIfam" id="TIGR02517">
    <property type="entry name" value="type_II_gspD"/>
    <property type="match status" value="1"/>
</dbReference>
<dbReference type="PRINTS" id="PR00811">
    <property type="entry name" value="BCTERIALGSPD"/>
</dbReference>
<keyword evidence="9" id="KW-0998">Cell outer membrane</keyword>
<dbReference type="OrthoDB" id="9775455at2"/>
<evidence type="ECO:0000256" key="8">
    <source>
        <dbReference type="ARBA" id="ARBA00023136"/>
    </source>
</evidence>
<evidence type="ECO:0000256" key="5">
    <source>
        <dbReference type="ARBA" id="ARBA00022692"/>
    </source>
</evidence>
<keyword evidence="7" id="KW-0653">Protein transport</keyword>
<keyword evidence="6 11" id="KW-0732">Signal</keyword>
<dbReference type="InterPro" id="IPR001775">
    <property type="entry name" value="GspD/PilQ"/>
</dbReference>
<dbReference type="Gene3D" id="3.30.1370.120">
    <property type="match status" value="3"/>
</dbReference>
<evidence type="ECO:0000256" key="6">
    <source>
        <dbReference type="ARBA" id="ARBA00022729"/>
    </source>
</evidence>
<keyword evidence="3 10" id="KW-0813">Transport</keyword>
<evidence type="ECO:0000256" key="10">
    <source>
        <dbReference type="RuleBase" id="RU004004"/>
    </source>
</evidence>
<evidence type="ECO:0000256" key="1">
    <source>
        <dbReference type="ARBA" id="ARBA00004442"/>
    </source>
</evidence>
<dbReference type="Pfam" id="PF00263">
    <property type="entry name" value="Secretin"/>
    <property type="match status" value="1"/>
</dbReference>
<evidence type="ECO:0000256" key="3">
    <source>
        <dbReference type="ARBA" id="ARBA00022448"/>
    </source>
</evidence>
<dbReference type="Pfam" id="PF03958">
    <property type="entry name" value="Secretin_N"/>
    <property type="match status" value="3"/>
</dbReference>
<comment type="caution">
    <text evidence="15">The sequence shown here is derived from an EMBL/GenBank/DDBJ whole genome shotgun (WGS) entry which is preliminary data.</text>
</comment>
<dbReference type="InterPro" id="IPR004846">
    <property type="entry name" value="T2SS/T3SS_dom"/>
</dbReference>